<evidence type="ECO:0000256" key="5">
    <source>
        <dbReference type="ARBA" id="ARBA00023136"/>
    </source>
</evidence>
<name>A0A0V8S029_9ACTO</name>
<keyword evidence="5 6" id="KW-0472">Membrane</keyword>
<sequence>MVLPRPTGRAMRAGWDAFVDCLGLGEVAAVSVFVICVVALCCQCCVVVYRGARERRIARAWARPTRVCSPRREARGRWGRLFPGAERSARHRGRAQGPPTPRELSLLVAEVATRLRAGAPTSLAWGLALARIGAGGSVGVDYSYPAVLDEWARAPTRWRSLRRAERVPGAAASRASAASVALACRFSHDLGAPLADVLDAIGSAIDDAQALEEARRVAAAGPLMSARVLAALPLVGIACALALGASPWQFYTGGGVGRVCALVGVSAWAAGVASCRRILARCRRVEEGIDGALACDLVASALACGAAIPRALEALADACVDEALSWAAASLRLGATWADAWEDAPEWSHPLRDALEASWTSGTAPETLLARSAAWERRSRLVDAKAQAEELSVRLVGPLGTFFLPAFLALGIAPLLAHLVGGIGV</sequence>
<dbReference type="PANTHER" id="PTHR35007">
    <property type="entry name" value="INTEGRAL MEMBRANE PROTEIN-RELATED"/>
    <property type="match status" value="1"/>
</dbReference>
<evidence type="ECO:0000256" key="4">
    <source>
        <dbReference type="ARBA" id="ARBA00022989"/>
    </source>
</evidence>
<evidence type="ECO:0000313" key="9">
    <source>
        <dbReference type="Proteomes" id="UP000054686"/>
    </source>
</evidence>
<feature type="domain" description="Type II secretion system protein GspF" evidence="7">
    <location>
        <begin position="295"/>
        <end position="411"/>
    </location>
</feature>
<organism evidence="8 9">
    <name type="scientific">Schaalia odontolytica</name>
    <dbReference type="NCBI Taxonomy" id="1660"/>
    <lineage>
        <taxon>Bacteria</taxon>
        <taxon>Bacillati</taxon>
        <taxon>Actinomycetota</taxon>
        <taxon>Actinomycetes</taxon>
        <taxon>Actinomycetales</taxon>
        <taxon>Actinomycetaceae</taxon>
        <taxon>Schaalia</taxon>
    </lineage>
</organism>
<feature type="transmembrane region" description="Helical" evidence="6">
    <location>
        <begin position="27"/>
        <end position="49"/>
    </location>
</feature>
<dbReference type="Proteomes" id="UP000054686">
    <property type="component" value="Unassembled WGS sequence"/>
</dbReference>
<evidence type="ECO:0000313" key="8">
    <source>
        <dbReference type="EMBL" id="KSW13686.1"/>
    </source>
</evidence>
<keyword evidence="3 6" id="KW-0812">Transmembrane</keyword>
<dbReference type="OrthoDB" id="3267562at2"/>
<feature type="transmembrane region" description="Helical" evidence="6">
    <location>
        <begin position="256"/>
        <end position="275"/>
    </location>
</feature>
<comment type="caution">
    <text evidence="8">The sequence shown here is derived from an EMBL/GenBank/DDBJ whole genome shotgun (WGS) entry which is preliminary data.</text>
</comment>
<proteinExistence type="predicted"/>
<dbReference type="PANTHER" id="PTHR35007:SF3">
    <property type="entry name" value="POSSIBLE CONSERVED ALANINE RICH MEMBRANE PROTEIN"/>
    <property type="match status" value="1"/>
</dbReference>
<keyword evidence="4 6" id="KW-1133">Transmembrane helix</keyword>
<evidence type="ECO:0000256" key="6">
    <source>
        <dbReference type="SAM" id="Phobius"/>
    </source>
</evidence>
<dbReference type="InterPro" id="IPR018076">
    <property type="entry name" value="T2SS_GspF_dom"/>
</dbReference>
<dbReference type="GO" id="GO:0005886">
    <property type="term" value="C:plasma membrane"/>
    <property type="evidence" value="ECO:0007669"/>
    <property type="project" value="UniProtKB-SubCell"/>
</dbReference>
<dbReference type="AlphaFoldDB" id="A0A0V8S029"/>
<evidence type="ECO:0000256" key="2">
    <source>
        <dbReference type="ARBA" id="ARBA00022475"/>
    </source>
</evidence>
<dbReference type="Pfam" id="PF00482">
    <property type="entry name" value="T2SSF"/>
    <property type="match status" value="1"/>
</dbReference>
<evidence type="ECO:0000256" key="1">
    <source>
        <dbReference type="ARBA" id="ARBA00004651"/>
    </source>
</evidence>
<protein>
    <submittedName>
        <fullName evidence="8">Type II secretion system protein F</fullName>
    </submittedName>
</protein>
<evidence type="ECO:0000256" key="3">
    <source>
        <dbReference type="ARBA" id="ARBA00022692"/>
    </source>
</evidence>
<feature type="transmembrane region" description="Helical" evidence="6">
    <location>
        <begin position="395"/>
        <end position="417"/>
    </location>
</feature>
<reference evidence="8 9" key="1">
    <citation type="submission" date="2015-10" db="EMBL/GenBank/DDBJ databases">
        <title>Draft Genome of Actinomyces odontolyticus subsp. actinosynbacter strain XH001.</title>
        <authorList>
            <person name="Mclean J.S."/>
            <person name="He X."/>
        </authorList>
    </citation>
    <scope>NUCLEOTIDE SEQUENCE [LARGE SCALE GENOMIC DNA]</scope>
    <source>
        <strain evidence="8 9">XH001</strain>
    </source>
</reference>
<feature type="transmembrane region" description="Helical" evidence="6">
    <location>
        <begin position="228"/>
        <end position="250"/>
    </location>
</feature>
<accession>A0A0V8S029</accession>
<dbReference type="EMBL" id="LLVT01000001">
    <property type="protein sequence ID" value="KSW13686.1"/>
    <property type="molecule type" value="Genomic_DNA"/>
</dbReference>
<evidence type="ECO:0000259" key="7">
    <source>
        <dbReference type="Pfam" id="PF00482"/>
    </source>
</evidence>
<comment type="subcellular location">
    <subcellularLocation>
        <location evidence="1">Cell membrane</location>
        <topology evidence="1">Multi-pass membrane protein</topology>
    </subcellularLocation>
</comment>
<gene>
    <name evidence="8" type="ORF">APY09_02105</name>
</gene>
<keyword evidence="2" id="KW-1003">Cell membrane</keyword>